<dbReference type="EC" id="3.1.4.-" evidence="6"/>
<dbReference type="InterPro" id="IPR014528">
    <property type="entry name" value="GdpP/PdeA"/>
</dbReference>
<keyword evidence="3 7" id="KW-0812">Transmembrane</keyword>
<comment type="catalytic activity">
    <reaction evidence="6">
        <text>3',3'-c-di-AMP + H2O = 5'-O-phosphonoadenylyl-(3'-&gt;5')-adenosine + H(+)</text>
        <dbReference type="Rhea" id="RHEA:54420"/>
        <dbReference type="ChEBI" id="CHEBI:15377"/>
        <dbReference type="ChEBI" id="CHEBI:15378"/>
        <dbReference type="ChEBI" id="CHEBI:71500"/>
        <dbReference type="ChEBI" id="CHEBI:138171"/>
    </reaction>
</comment>
<dbReference type="InterPro" id="IPR049553">
    <property type="entry name" value="GdpP-like_PAS"/>
</dbReference>
<keyword evidence="6" id="KW-0378">Hydrolase</keyword>
<reference evidence="9 10" key="1">
    <citation type="journal article" date="2019" name="Int. J. Syst. Evol. Microbiol.">
        <title>The Global Catalogue of Microorganisms (GCM) 10K type strain sequencing project: providing services to taxonomists for standard genome sequencing and annotation.</title>
        <authorList>
            <consortium name="The Broad Institute Genomics Platform"/>
            <consortium name="The Broad Institute Genome Sequencing Center for Infectious Disease"/>
            <person name="Wu L."/>
            <person name="Ma J."/>
        </authorList>
    </citation>
    <scope>NUCLEOTIDE SEQUENCE [LARGE SCALE GENOMIC DNA]</scope>
    <source>
        <strain evidence="9 10">JCM 12662</strain>
    </source>
</reference>
<dbReference type="Gene3D" id="3.10.310.30">
    <property type="match status" value="1"/>
</dbReference>
<keyword evidence="2 6" id="KW-1003">Cell membrane</keyword>
<feature type="domain" description="GGDEF" evidence="8">
    <location>
        <begin position="163"/>
        <end position="313"/>
    </location>
</feature>
<keyword evidence="4 7" id="KW-1133">Transmembrane helix</keyword>
<protein>
    <recommendedName>
        <fullName evidence="6">Cyclic-di-AMP phosphodiesterase</fullName>
        <ecNumber evidence="6">3.1.4.-</ecNumber>
    </recommendedName>
</protein>
<comment type="subcellular location">
    <subcellularLocation>
        <location evidence="1">Cell membrane</location>
        <topology evidence="1">Multi-pass membrane protein</topology>
    </subcellularLocation>
</comment>
<dbReference type="InterPro" id="IPR003156">
    <property type="entry name" value="DHHA1_dom"/>
</dbReference>
<comment type="function">
    <text evidence="6">Has phosphodiesterase (PDE) activity against cyclic-di-AMP (c-di-AMP).</text>
</comment>
<proteinExistence type="inferred from homology"/>
<dbReference type="RefSeq" id="WP_343756499.1">
    <property type="nucleotide sequence ID" value="NZ_BAAACW010000137.1"/>
</dbReference>
<dbReference type="InterPro" id="IPR038763">
    <property type="entry name" value="DHH_sf"/>
</dbReference>
<dbReference type="EMBL" id="BAAACW010000137">
    <property type="protein sequence ID" value="GAA0369325.1"/>
    <property type="molecule type" value="Genomic_DNA"/>
</dbReference>
<dbReference type="Gene3D" id="3.30.450.20">
    <property type="entry name" value="PAS domain"/>
    <property type="match status" value="1"/>
</dbReference>
<evidence type="ECO:0000256" key="5">
    <source>
        <dbReference type="ARBA" id="ARBA00023136"/>
    </source>
</evidence>
<dbReference type="PANTHER" id="PTHR47618">
    <property type="entry name" value="BIFUNCTIONAL OLIGORIBONUCLEASE AND PAP PHOSPHATASE NRNA"/>
    <property type="match status" value="1"/>
</dbReference>
<dbReference type="PROSITE" id="PS50887">
    <property type="entry name" value="GGDEF"/>
    <property type="match status" value="1"/>
</dbReference>
<keyword evidence="10" id="KW-1185">Reference proteome</keyword>
<evidence type="ECO:0000256" key="3">
    <source>
        <dbReference type="ARBA" id="ARBA00022692"/>
    </source>
</evidence>
<evidence type="ECO:0000256" key="6">
    <source>
        <dbReference type="PIRNR" id="PIRNR026583"/>
    </source>
</evidence>
<evidence type="ECO:0000256" key="7">
    <source>
        <dbReference type="SAM" id="Phobius"/>
    </source>
</evidence>
<dbReference type="Pfam" id="PF02272">
    <property type="entry name" value="DHHA1"/>
    <property type="match status" value="1"/>
</dbReference>
<gene>
    <name evidence="9" type="ORF">GCM10008932_21240</name>
</gene>
<keyword evidence="5 6" id="KW-0472">Membrane</keyword>
<dbReference type="InterPro" id="IPR000160">
    <property type="entry name" value="GGDEF_dom"/>
</dbReference>
<evidence type="ECO:0000313" key="9">
    <source>
        <dbReference type="EMBL" id="GAA0369325.1"/>
    </source>
</evidence>
<sequence length="665" mass="75503">MNNKKKEKQFPEFMNHPSLRFSILIVVITQIIMVVLSFTAYIWLGFLMLILFVIIILIAWKFGSDYLRELNSYILNLSYRIKRGEQEALIKMPIGIILLNDENEIEWVNPYLQTQLSDEENVLNEPLDKVNEELAIYLMDSERNDKQIVEWNGKKYQVTVQTDLNALYLLDITEYATVKEEYEENRPVIGWLFLDNYDEITQGLDDRGVSGFNSMLTTYFSNWGRQHGIFYKRTSDDRYFLLLSRKELRRIENEKFNIIDNIRERTSKRNLPLTISMGIAYGEDSFDKLSELAQSNLDLALGRGGDQAIVKAVNEEPRYYGGKTNPMEKRTRVRSRMISQAMQKIMTDSDQIFVMGHKNPDMDSIGSGLGVARIAKMLKKSVYVVVDNEDLGSDVTKLMDEIKKHEQVHSNIVSPNKAEEMITEGDLVILVDHHKPVLSIAPNLLKKTNRNIVIDHHRRGEDFTENPLLVYIEPYASSTAELVTELFEYVTSDGDPINRIEATALLGGIVVDTNNFSLRTGSRTFDAASYLQSVGANSTMIQRLLKEDPENYLQRSRIIENLEFVRDGVAIAAGEDNDVYPPVTSAQTADTMLSMSGVEAAFVVTRRSDDMVGISARSLGKINVQIIMEKMGGGGHLSNAATQIDGKSVSETIEELKEVIHSELN</sequence>
<dbReference type="Pfam" id="PF24898">
    <property type="entry name" value="GGDEF_GdpP"/>
    <property type="match status" value="1"/>
</dbReference>
<comment type="similarity">
    <text evidence="6">Belongs to the GdpP/PdeA phosphodiesterase family.</text>
</comment>
<evidence type="ECO:0000259" key="8">
    <source>
        <dbReference type="PROSITE" id="PS50887"/>
    </source>
</evidence>
<dbReference type="Pfam" id="PF21370">
    <property type="entry name" value="PAS_GdpP"/>
    <property type="match status" value="1"/>
</dbReference>
<evidence type="ECO:0000256" key="1">
    <source>
        <dbReference type="ARBA" id="ARBA00004651"/>
    </source>
</evidence>
<name>A0ABN0XP66_9LACT</name>
<dbReference type="InterPro" id="IPR051319">
    <property type="entry name" value="Oligoribo/pAp-PDE_c-di-AMP_PDE"/>
</dbReference>
<comment type="caution">
    <text evidence="9">The sequence shown here is derived from an EMBL/GenBank/DDBJ whole genome shotgun (WGS) entry which is preliminary data.</text>
</comment>
<dbReference type="SUPFAM" id="SSF64182">
    <property type="entry name" value="DHH phosphoesterases"/>
    <property type="match status" value="1"/>
</dbReference>
<evidence type="ECO:0000313" key="10">
    <source>
        <dbReference type="Proteomes" id="UP001501166"/>
    </source>
</evidence>
<evidence type="ECO:0000256" key="4">
    <source>
        <dbReference type="ARBA" id="ARBA00022989"/>
    </source>
</evidence>
<dbReference type="Pfam" id="PF01368">
    <property type="entry name" value="DHH"/>
    <property type="match status" value="1"/>
</dbReference>
<dbReference type="PIRSF" id="PIRSF026583">
    <property type="entry name" value="YybT"/>
    <property type="match status" value="1"/>
</dbReference>
<dbReference type="InterPro" id="IPR001667">
    <property type="entry name" value="DDH_dom"/>
</dbReference>
<dbReference type="SMART" id="SM00267">
    <property type="entry name" value="GGDEF"/>
    <property type="match status" value="1"/>
</dbReference>
<dbReference type="Gene3D" id="3.90.1640.10">
    <property type="entry name" value="inorganic pyrophosphatase (n-terminal core)"/>
    <property type="match status" value="1"/>
</dbReference>
<feature type="transmembrane region" description="Helical" evidence="7">
    <location>
        <begin position="21"/>
        <end position="38"/>
    </location>
</feature>
<dbReference type="PANTHER" id="PTHR47618:SF2">
    <property type="entry name" value="CYCLIC-DI-AMP PHOSPHODIESTERASE GDPP"/>
    <property type="match status" value="1"/>
</dbReference>
<accession>A0ABN0XP66</accession>
<dbReference type="Proteomes" id="UP001501166">
    <property type="component" value="Unassembled WGS sequence"/>
</dbReference>
<evidence type="ECO:0000256" key="2">
    <source>
        <dbReference type="ARBA" id="ARBA00022475"/>
    </source>
</evidence>
<organism evidence="9 10">
    <name type="scientific">Alkalibacterium iburiense</name>
    <dbReference type="NCBI Taxonomy" id="290589"/>
    <lineage>
        <taxon>Bacteria</taxon>
        <taxon>Bacillati</taxon>
        <taxon>Bacillota</taxon>
        <taxon>Bacilli</taxon>
        <taxon>Lactobacillales</taxon>
        <taxon>Carnobacteriaceae</taxon>
        <taxon>Alkalibacterium</taxon>
    </lineage>
</organism>